<dbReference type="PANTHER" id="PTHR30055">
    <property type="entry name" value="HTH-TYPE TRANSCRIPTIONAL REGULATOR RUTR"/>
    <property type="match status" value="1"/>
</dbReference>
<dbReference type="GO" id="GO:0000976">
    <property type="term" value="F:transcription cis-regulatory region binding"/>
    <property type="evidence" value="ECO:0007669"/>
    <property type="project" value="TreeGrafter"/>
</dbReference>
<name>A0A1C3EQV9_9GAMM</name>
<keyword evidence="1" id="KW-0805">Transcription regulation</keyword>
<dbReference type="PROSITE" id="PS50977">
    <property type="entry name" value="HTH_TETR_2"/>
    <property type="match status" value="1"/>
</dbReference>
<keyword evidence="2 4" id="KW-0238">DNA-binding</keyword>
<evidence type="ECO:0000256" key="3">
    <source>
        <dbReference type="ARBA" id="ARBA00023163"/>
    </source>
</evidence>
<accession>A0A1C3EQV9</accession>
<dbReference type="Proteomes" id="UP000094936">
    <property type="component" value="Unassembled WGS sequence"/>
</dbReference>
<keyword evidence="7" id="KW-1185">Reference proteome</keyword>
<sequence length="224" mass="25168">MQAVGVRALQDTEVGCLAEVYLGRQEEKSEQTKAKLLAAAHDLLVEEGYHRTSTAAVCRRAGIARGTMLHHYPNKDALVIAAMEDNMTRQATAFMKTIRFDKGTTIKEIIYDVFDVMCGRSFIAGIEIAIASRTEPALGKMYGVAMDRFEEQIAWIVKMTFPKWQVDYDKLRCVTGLVMRSLVGLAMDVVILNRSREDAQVYLDMLLHWIQLDNAEMGKGRGCK</sequence>
<feature type="domain" description="HTH tetR-type" evidence="5">
    <location>
        <begin position="30"/>
        <end position="90"/>
    </location>
</feature>
<dbReference type="InterPro" id="IPR009057">
    <property type="entry name" value="Homeodomain-like_sf"/>
</dbReference>
<evidence type="ECO:0000259" key="5">
    <source>
        <dbReference type="PROSITE" id="PS50977"/>
    </source>
</evidence>
<evidence type="ECO:0000313" key="7">
    <source>
        <dbReference type="Proteomes" id="UP000094936"/>
    </source>
</evidence>
<evidence type="ECO:0000313" key="6">
    <source>
        <dbReference type="EMBL" id="ODA35634.1"/>
    </source>
</evidence>
<protein>
    <recommendedName>
        <fullName evidence="5">HTH tetR-type domain-containing protein</fullName>
    </recommendedName>
</protein>
<dbReference type="EMBL" id="LYBM01000003">
    <property type="protein sequence ID" value="ODA35634.1"/>
    <property type="molecule type" value="Genomic_DNA"/>
</dbReference>
<dbReference type="STRING" id="1080227.A8L45_03170"/>
<dbReference type="GO" id="GO:0003700">
    <property type="term" value="F:DNA-binding transcription factor activity"/>
    <property type="evidence" value="ECO:0007669"/>
    <property type="project" value="TreeGrafter"/>
</dbReference>
<dbReference type="Pfam" id="PF00440">
    <property type="entry name" value="TetR_N"/>
    <property type="match status" value="1"/>
</dbReference>
<organism evidence="6 7">
    <name type="scientific">Veronia pacifica</name>
    <dbReference type="NCBI Taxonomy" id="1080227"/>
    <lineage>
        <taxon>Bacteria</taxon>
        <taxon>Pseudomonadati</taxon>
        <taxon>Pseudomonadota</taxon>
        <taxon>Gammaproteobacteria</taxon>
        <taxon>Vibrionales</taxon>
        <taxon>Vibrionaceae</taxon>
        <taxon>Veronia</taxon>
    </lineage>
</organism>
<proteinExistence type="predicted"/>
<dbReference type="InterPro" id="IPR050109">
    <property type="entry name" value="HTH-type_TetR-like_transc_reg"/>
</dbReference>
<dbReference type="InterPro" id="IPR001647">
    <property type="entry name" value="HTH_TetR"/>
</dbReference>
<dbReference type="Gene3D" id="1.10.357.10">
    <property type="entry name" value="Tetracycline Repressor, domain 2"/>
    <property type="match status" value="1"/>
</dbReference>
<keyword evidence="3" id="KW-0804">Transcription</keyword>
<comment type="caution">
    <text evidence="6">The sequence shown here is derived from an EMBL/GenBank/DDBJ whole genome shotgun (WGS) entry which is preliminary data.</text>
</comment>
<evidence type="ECO:0000256" key="4">
    <source>
        <dbReference type="PROSITE-ProRule" id="PRU00335"/>
    </source>
</evidence>
<evidence type="ECO:0000256" key="2">
    <source>
        <dbReference type="ARBA" id="ARBA00023125"/>
    </source>
</evidence>
<dbReference type="AlphaFoldDB" id="A0A1C3EQV9"/>
<reference evidence="6 7" key="1">
    <citation type="submission" date="2016-05" db="EMBL/GenBank/DDBJ databases">
        <title>Genomic Taxonomy of the Vibrionaceae.</title>
        <authorList>
            <person name="Gomez-Gil B."/>
            <person name="Enciso-Ibarra J."/>
        </authorList>
    </citation>
    <scope>NUCLEOTIDE SEQUENCE [LARGE SCALE GENOMIC DNA]</scope>
    <source>
        <strain evidence="6 7">CAIM 1920</strain>
    </source>
</reference>
<gene>
    <name evidence="6" type="ORF">A8L45_03170</name>
</gene>
<dbReference type="PRINTS" id="PR00455">
    <property type="entry name" value="HTHTETR"/>
</dbReference>
<evidence type="ECO:0000256" key="1">
    <source>
        <dbReference type="ARBA" id="ARBA00023015"/>
    </source>
</evidence>
<feature type="DNA-binding region" description="H-T-H motif" evidence="4">
    <location>
        <begin position="53"/>
        <end position="72"/>
    </location>
</feature>
<dbReference type="SUPFAM" id="SSF46689">
    <property type="entry name" value="Homeodomain-like"/>
    <property type="match status" value="1"/>
</dbReference>
<dbReference type="PANTHER" id="PTHR30055:SF234">
    <property type="entry name" value="HTH-TYPE TRANSCRIPTIONAL REGULATOR BETI"/>
    <property type="match status" value="1"/>
</dbReference>